<keyword evidence="4" id="KW-1133">Transmembrane helix</keyword>
<sequence length="507" mass="56424">MDLVNSITPLKLTQFFIISIFFSIFFQIKVESETPNQFFKGFKANPDLQVSNFQPLLSDSTGNYSLGFLRVEENQLSLAIIHVKSFESIWVANLTRLAKWAYPTELYFNGSLVLSDSRSGVFWSTHTDGDRVWLSNTSNLQVQKVDNGVTSPSVLWQSFDFPSNTLVENQNFTSAMTLVSSNGLYSMRLGFDFFGLYFKGESGSGSGSGSGPGRIYWRHKALEAKADVMEDQGHIYVVLKSNGFLGMYQNESVPVDIESFNSFQQPVSGVRRVRVEPDGNLKAYFWDGSSWVLDYQAIKETCELPSPCGEYGLCHPGKSCCCLDNNTDYSIGGCVPPNTQEPRDFCGASYDLDHKMYKGLSRNGVELPNTELMDYQHMISFQECQSACEGNCTCWGVVYTNTSGFCYILNYPIQSLVGVRDESKMGFFKMREGVGKDKMGVGFGVGVGLLCGAILVLGGVIGLGYYRYIKRKRERGVSGYVNDDGVVVGPYKDLGNASFRSIELIER</sequence>
<dbReference type="InterPro" id="IPR001480">
    <property type="entry name" value="Bulb-type_lectin_dom"/>
</dbReference>
<keyword evidence="2" id="KW-1015">Disulfide bond</keyword>
<evidence type="ECO:0000256" key="1">
    <source>
        <dbReference type="ARBA" id="ARBA00022729"/>
    </source>
</evidence>
<feature type="domain" description="Apple" evidence="5">
    <location>
        <begin position="346"/>
        <end position="432"/>
    </location>
</feature>
<keyword evidence="3" id="KW-0325">Glycoprotein</keyword>
<dbReference type="GO" id="GO:0048544">
    <property type="term" value="P:recognition of pollen"/>
    <property type="evidence" value="ECO:0007669"/>
    <property type="project" value="InterPro"/>
</dbReference>
<organism evidence="6 7">
    <name type="scientific">Solanum commersonii</name>
    <name type="common">Commerson's wild potato</name>
    <name type="synonym">Commerson's nightshade</name>
    <dbReference type="NCBI Taxonomy" id="4109"/>
    <lineage>
        <taxon>Eukaryota</taxon>
        <taxon>Viridiplantae</taxon>
        <taxon>Streptophyta</taxon>
        <taxon>Embryophyta</taxon>
        <taxon>Tracheophyta</taxon>
        <taxon>Spermatophyta</taxon>
        <taxon>Magnoliopsida</taxon>
        <taxon>eudicotyledons</taxon>
        <taxon>Gunneridae</taxon>
        <taxon>Pentapetalae</taxon>
        <taxon>asterids</taxon>
        <taxon>lamiids</taxon>
        <taxon>Solanales</taxon>
        <taxon>Solanaceae</taxon>
        <taxon>Solanoideae</taxon>
        <taxon>Solaneae</taxon>
        <taxon>Solanum</taxon>
    </lineage>
</organism>
<dbReference type="Proteomes" id="UP000824120">
    <property type="component" value="Chromosome 9"/>
</dbReference>
<dbReference type="InterPro" id="IPR003609">
    <property type="entry name" value="Pan_app"/>
</dbReference>
<dbReference type="SUPFAM" id="SSF51110">
    <property type="entry name" value="alpha-D-mannose-specific plant lectins"/>
    <property type="match status" value="1"/>
</dbReference>
<protein>
    <recommendedName>
        <fullName evidence="5">Apple domain-containing protein</fullName>
    </recommendedName>
</protein>
<evidence type="ECO:0000256" key="3">
    <source>
        <dbReference type="ARBA" id="ARBA00023180"/>
    </source>
</evidence>
<dbReference type="Pfam" id="PF01453">
    <property type="entry name" value="B_lectin"/>
    <property type="match status" value="1"/>
</dbReference>
<dbReference type="PANTHER" id="PTHR32444:SF108">
    <property type="entry name" value="OS02G0527900 PROTEIN"/>
    <property type="match status" value="1"/>
</dbReference>
<proteinExistence type="predicted"/>
<dbReference type="PANTHER" id="PTHR32444">
    <property type="entry name" value="BULB-TYPE LECTIN DOMAIN-CONTAINING PROTEIN"/>
    <property type="match status" value="1"/>
</dbReference>
<dbReference type="PROSITE" id="PS50948">
    <property type="entry name" value="PAN"/>
    <property type="match status" value="1"/>
</dbReference>
<dbReference type="InterPro" id="IPR000858">
    <property type="entry name" value="S_locus_glycoprot_dom"/>
</dbReference>
<keyword evidence="1" id="KW-0732">Signal</keyword>
<evidence type="ECO:0000259" key="5">
    <source>
        <dbReference type="PROSITE" id="PS50948"/>
    </source>
</evidence>
<feature type="transmembrane region" description="Helical" evidence="4">
    <location>
        <begin position="439"/>
        <end position="466"/>
    </location>
</feature>
<evidence type="ECO:0000256" key="4">
    <source>
        <dbReference type="SAM" id="Phobius"/>
    </source>
</evidence>
<dbReference type="InterPro" id="IPR036426">
    <property type="entry name" value="Bulb-type_lectin_dom_sf"/>
</dbReference>
<dbReference type="EMBL" id="JACXVP010000009">
    <property type="protein sequence ID" value="KAG5584144.1"/>
    <property type="molecule type" value="Genomic_DNA"/>
</dbReference>
<evidence type="ECO:0000313" key="6">
    <source>
        <dbReference type="EMBL" id="KAG5584144.1"/>
    </source>
</evidence>
<keyword evidence="4" id="KW-0472">Membrane</keyword>
<dbReference type="Pfam" id="PF00954">
    <property type="entry name" value="S_locus_glycop"/>
    <property type="match status" value="1"/>
</dbReference>
<name>A0A9J5XBC1_SOLCO</name>
<dbReference type="AlphaFoldDB" id="A0A9J5XBC1"/>
<dbReference type="SUPFAM" id="SSF57414">
    <property type="entry name" value="Hairpin loop containing domain-like"/>
    <property type="match status" value="1"/>
</dbReference>
<accession>A0A9J5XBC1</accession>
<dbReference type="Gene3D" id="2.90.10.10">
    <property type="entry name" value="Bulb-type lectin domain"/>
    <property type="match status" value="1"/>
</dbReference>
<reference evidence="6 7" key="1">
    <citation type="submission" date="2020-09" db="EMBL/GenBank/DDBJ databases">
        <title>De no assembly of potato wild relative species, Solanum commersonii.</title>
        <authorList>
            <person name="Cho K."/>
        </authorList>
    </citation>
    <scope>NUCLEOTIDE SEQUENCE [LARGE SCALE GENOMIC DNA]</scope>
    <source>
        <strain evidence="6">LZ3.2</strain>
        <tissue evidence="6">Leaf</tissue>
    </source>
</reference>
<evidence type="ECO:0000256" key="2">
    <source>
        <dbReference type="ARBA" id="ARBA00023157"/>
    </source>
</evidence>
<gene>
    <name evidence="6" type="ORF">H5410_044578</name>
</gene>
<evidence type="ECO:0000313" key="7">
    <source>
        <dbReference type="Proteomes" id="UP000824120"/>
    </source>
</evidence>
<keyword evidence="4" id="KW-0812">Transmembrane</keyword>
<dbReference type="OrthoDB" id="590879at2759"/>
<dbReference type="Pfam" id="PF00024">
    <property type="entry name" value="PAN_1"/>
    <property type="match status" value="1"/>
</dbReference>
<comment type="caution">
    <text evidence="6">The sequence shown here is derived from an EMBL/GenBank/DDBJ whole genome shotgun (WGS) entry which is preliminary data.</text>
</comment>
<keyword evidence="7" id="KW-1185">Reference proteome</keyword>